<dbReference type="EMBL" id="KK118515">
    <property type="protein sequence ID" value="KFM73140.1"/>
    <property type="molecule type" value="Genomic_DNA"/>
</dbReference>
<comment type="pathway">
    <text evidence="5">Pheromone biosynthesis.</text>
</comment>
<dbReference type="Pfam" id="PF00348">
    <property type="entry name" value="polyprenyl_synt"/>
    <property type="match status" value="1"/>
</dbReference>
<sequence>MSSVRPLCNVLNSFRKQSHQILNFHSLKLRRRDIKIAVNYNFCRGYCELSRLINKDNCNPETELSSAIGGIDHDLVEFDKVCANICRDFVDEDNKSIGDALEWCEKVFNYNVRTGKKIRGLAVLKAFKFLSQNKYSAEDLNLACILGWCIEMLQAFFIITDDVMDESTMRRGKMCWYQKPEVGLCAVNDALLLHCGVYKILRKHFEGLKSYTNILHEFIEVVRKTAYGQCLDMLNNPPNQRPKFENFIIQRYNTIVEYKTSYYTYCLPIHLAMHLIGDCSIEEFEYSQLLCLKLGRLFQIQDDYLDCYGESNLTGKIGNDIKEGKCTWLAVTFLAHASETMKKEMMENYGIDNSESVFKVLKLYEALELEKKYKDYEEELYSEIQKDISHLQSRPMEELFHYLLHKIYERKK</sequence>
<dbReference type="GO" id="GO:0005737">
    <property type="term" value="C:cytoplasm"/>
    <property type="evidence" value="ECO:0007669"/>
    <property type="project" value="TreeGrafter"/>
</dbReference>
<dbReference type="SFLD" id="SFLDS00005">
    <property type="entry name" value="Isoprenoid_Synthase_Type_I"/>
    <property type="match status" value="1"/>
</dbReference>
<dbReference type="PROSITE" id="PS00444">
    <property type="entry name" value="POLYPRENYL_SYNTHASE_2"/>
    <property type="match status" value="1"/>
</dbReference>
<dbReference type="InterPro" id="IPR000092">
    <property type="entry name" value="Polyprenyl_synt"/>
</dbReference>
<evidence type="ECO:0000256" key="1">
    <source>
        <dbReference type="ARBA" id="ARBA00001946"/>
    </source>
</evidence>
<dbReference type="PANTHER" id="PTHR11525">
    <property type="entry name" value="FARNESYL-PYROPHOSPHATE SYNTHETASE"/>
    <property type="match status" value="1"/>
</dbReference>
<protein>
    <recommendedName>
        <fullName evidence="6">Farnesyl pyrophosphate synthase</fullName>
    </recommendedName>
</protein>
<dbReference type="AlphaFoldDB" id="A0A087U701"/>
<dbReference type="SUPFAM" id="SSF48576">
    <property type="entry name" value="Terpenoid synthases"/>
    <property type="match status" value="1"/>
</dbReference>
<dbReference type="GO" id="GO:0045337">
    <property type="term" value="P:farnesyl diphosphate biosynthetic process"/>
    <property type="evidence" value="ECO:0007669"/>
    <property type="project" value="TreeGrafter"/>
</dbReference>
<comment type="similarity">
    <text evidence="7">Belongs to the FPP/GGPP synthase family.</text>
</comment>
<evidence type="ECO:0000256" key="3">
    <source>
        <dbReference type="ARBA" id="ARBA00022723"/>
    </source>
</evidence>
<dbReference type="PROSITE" id="PS00723">
    <property type="entry name" value="POLYPRENYL_SYNTHASE_1"/>
    <property type="match status" value="1"/>
</dbReference>
<dbReference type="InterPro" id="IPR033749">
    <property type="entry name" value="Polyprenyl_synt_CS"/>
</dbReference>
<evidence type="ECO:0000256" key="7">
    <source>
        <dbReference type="RuleBase" id="RU004466"/>
    </source>
</evidence>
<dbReference type="GO" id="GO:0004161">
    <property type="term" value="F:dimethylallyltranstransferase activity"/>
    <property type="evidence" value="ECO:0007669"/>
    <property type="project" value="TreeGrafter"/>
</dbReference>
<evidence type="ECO:0000256" key="6">
    <source>
        <dbReference type="ARBA" id="ARBA00034546"/>
    </source>
</evidence>
<evidence type="ECO:0000256" key="2">
    <source>
        <dbReference type="ARBA" id="ARBA00022679"/>
    </source>
</evidence>
<dbReference type="PANTHER" id="PTHR11525:SF0">
    <property type="entry name" value="FARNESYL PYROPHOSPHATE SYNTHASE"/>
    <property type="match status" value="1"/>
</dbReference>
<dbReference type="GO" id="GO:0046872">
    <property type="term" value="F:metal ion binding"/>
    <property type="evidence" value="ECO:0007669"/>
    <property type="project" value="UniProtKB-KW"/>
</dbReference>
<evidence type="ECO:0000313" key="8">
    <source>
        <dbReference type="EMBL" id="KFM73140.1"/>
    </source>
</evidence>
<dbReference type="SFLD" id="SFLDG01017">
    <property type="entry name" value="Polyprenyl_Transferase_Like"/>
    <property type="match status" value="1"/>
</dbReference>
<evidence type="ECO:0000256" key="4">
    <source>
        <dbReference type="ARBA" id="ARBA00022842"/>
    </source>
</evidence>
<keyword evidence="4" id="KW-0460">Magnesium</keyword>
<reference evidence="8 9" key="1">
    <citation type="submission" date="2013-11" db="EMBL/GenBank/DDBJ databases">
        <title>Genome sequencing of Stegodyphus mimosarum.</title>
        <authorList>
            <person name="Bechsgaard J."/>
        </authorList>
    </citation>
    <scope>NUCLEOTIDE SEQUENCE [LARGE SCALE GENOMIC DNA]</scope>
</reference>
<proteinExistence type="inferred from homology"/>
<keyword evidence="2 7" id="KW-0808">Transferase</keyword>
<evidence type="ECO:0000313" key="9">
    <source>
        <dbReference type="Proteomes" id="UP000054359"/>
    </source>
</evidence>
<comment type="cofactor">
    <cofactor evidence="1">
        <name>Mg(2+)</name>
        <dbReference type="ChEBI" id="CHEBI:18420"/>
    </cofactor>
</comment>
<keyword evidence="3" id="KW-0479">Metal-binding</keyword>
<dbReference type="InterPro" id="IPR008949">
    <property type="entry name" value="Isoprenoid_synthase_dom_sf"/>
</dbReference>
<feature type="non-terminal residue" evidence="8">
    <location>
        <position position="412"/>
    </location>
</feature>
<dbReference type="Gene3D" id="1.10.600.10">
    <property type="entry name" value="Farnesyl Diphosphate Synthase"/>
    <property type="match status" value="1"/>
</dbReference>
<accession>A0A087U701</accession>
<gene>
    <name evidence="8" type="ORF">X975_27071</name>
</gene>
<dbReference type="CDD" id="cd00685">
    <property type="entry name" value="Trans_IPPS_HT"/>
    <property type="match status" value="1"/>
</dbReference>
<dbReference type="STRING" id="407821.A0A087U701"/>
<evidence type="ECO:0000256" key="5">
    <source>
        <dbReference type="ARBA" id="ARBA00033740"/>
    </source>
</evidence>
<dbReference type="GO" id="GO:0004337">
    <property type="term" value="F:(2E,6E)-farnesyl diphosphate synthase activity"/>
    <property type="evidence" value="ECO:0007669"/>
    <property type="project" value="TreeGrafter"/>
</dbReference>
<dbReference type="GO" id="GO:0042811">
    <property type="term" value="P:pheromone biosynthetic process"/>
    <property type="evidence" value="ECO:0007669"/>
    <property type="project" value="UniProtKB-ARBA"/>
</dbReference>
<dbReference type="InterPro" id="IPR039702">
    <property type="entry name" value="FPS1-like"/>
</dbReference>
<dbReference type="Proteomes" id="UP000054359">
    <property type="component" value="Unassembled WGS sequence"/>
</dbReference>
<organism evidence="8 9">
    <name type="scientific">Stegodyphus mimosarum</name>
    <name type="common">African social velvet spider</name>
    <dbReference type="NCBI Taxonomy" id="407821"/>
    <lineage>
        <taxon>Eukaryota</taxon>
        <taxon>Metazoa</taxon>
        <taxon>Ecdysozoa</taxon>
        <taxon>Arthropoda</taxon>
        <taxon>Chelicerata</taxon>
        <taxon>Arachnida</taxon>
        <taxon>Araneae</taxon>
        <taxon>Araneomorphae</taxon>
        <taxon>Entelegynae</taxon>
        <taxon>Eresoidea</taxon>
        <taxon>Eresidae</taxon>
        <taxon>Stegodyphus</taxon>
    </lineage>
</organism>
<name>A0A087U701_STEMI</name>
<keyword evidence="9" id="KW-1185">Reference proteome</keyword>
<dbReference type="OMA" id="CSWVVNQ"/>
<dbReference type="OrthoDB" id="10257492at2759"/>